<feature type="transmembrane region" description="Helical" evidence="6">
    <location>
        <begin position="6"/>
        <end position="28"/>
    </location>
</feature>
<dbReference type="EMBL" id="JBJXBP010000008">
    <property type="protein sequence ID" value="KAL3814054.1"/>
    <property type="molecule type" value="Genomic_DNA"/>
</dbReference>
<proteinExistence type="predicted"/>
<evidence type="ECO:0000256" key="3">
    <source>
        <dbReference type="ARBA" id="ARBA00022692"/>
    </source>
</evidence>
<keyword evidence="9" id="KW-1185">Reference proteome</keyword>
<evidence type="ECO:0000313" key="8">
    <source>
        <dbReference type="EMBL" id="KAL3814054.1"/>
    </source>
</evidence>
<evidence type="ECO:0000313" key="9">
    <source>
        <dbReference type="Proteomes" id="UP001634393"/>
    </source>
</evidence>
<comment type="caution">
    <text evidence="8">The sequence shown here is derived from an EMBL/GenBank/DDBJ whole genome shotgun (WGS) entry which is preliminary data.</text>
</comment>
<keyword evidence="3 6" id="KW-0812">Transmembrane</keyword>
<evidence type="ECO:0000256" key="5">
    <source>
        <dbReference type="ARBA" id="ARBA00023136"/>
    </source>
</evidence>
<sequence length="344" mass="39821">MYNEQLFAMVVVWLLRAAWIAGILPILISSIPSPKFNAFHKLLVGFAGRGKILQSSSRKFSVPQKFFCHFYILAVIWTTFLLVVTWLYAYKTAPTVSEPLLYSSIASHLTGVSYDFSSRKSHLSLAVHKYRIWKSVFLLLLMETQVLRRLFESIYVFKYSPSARMHVFGYLTGLFFYTAAPLSLCCTHAPDVFKFVTNLFAEFVVKGKDRMQVTEIELWGLVNPFMQLKWYVWIGAAIFSWGWIHQRSCHLILGSLRENGRQRDDYAIPYGDWFEYVSSPHYLAELVIYGGLVVASGCSDITIWLLFGFVVTNLTLAASETQKWYLRKFDNYPRNRFAIIPFIY</sequence>
<evidence type="ECO:0000256" key="6">
    <source>
        <dbReference type="SAM" id="Phobius"/>
    </source>
</evidence>
<gene>
    <name evidence="8" type="ORF">ACJIZ3_015322</name>
</gene>
<dbReference type="AlphaFoldDB" id="A0ABD3RM67"/>
<reference evidence="8 9" key="1">
    <citation type="submission" date="2024-12" db="EMBL/GenBank/DDBJ databases">
        <title>The unique morphological basis and parallel evolutionary history of personate flowers in Penstemon.</title>
        <authorList>
            <person name="Depatie T.H."/>
            <person name="Wessinger C.A."/>
        </authorList>
    </citation>
    <scope>NUCLEOTIDE SEQUENCE [LARGE SCALE GENOMIC DNA]</scope>
    <source>
        <strain evidence="8">WTNN_2</strain>
        <tissue evidence="8">Leaf</tissue>
    </source>
</reference>
<dbReference type="InterPro" id="IPR039698">
    <property type="entry name" value="Dfg10/SRD5A3"/>
</dbReference>
<protein>
    <recommendedName>
        <fullName evidence="7">3-oxo-5-alpha-steroid 4-dehydrogenase C-terminal domain-containing protein</fullName>
    </recommendedName>
</protein>
<keyword evidence="5 6" id="KW-0472">Membrane</keyword>
<organism evidence="8 9">
    <name type="scientific">Penstemon smallii</name>
    <dbReference type="NCBI Taxonomy" id="265156"/>
    <lineage>
        <taxon>Eukaryota</taxon>
        <taxon>Viridiplantae</taxon>
        <taxon>Streptophyta</taxon>
        <taxon>Embryophyta</taxon>
        <taxon>Tracheophyta</taxon>
        <taxon>Spermatophyta</taxon>
        <taxon>Magnoliopsida</taxon>
        <taxon>eudicotyledons</taxon>
        <taxon>Gunneridae</taxon>
        <taxon>Pentapetalae</taxon>
        <taxon>asterids</taxon>
        <taxon>lamiids</taxon>
        <taxon>Lamiales</taxon>
        <taxon>Plantaginaceae</taxon>
        <taxon>Cheloneae</taxon>
        <taxon>Penstemon</taxon>
    </lineage>
</organism>
<keyword evidence="4 6" id="KW-1133">Transmembrane helix</keyword>
<evidence type="ECO:0000256" key="1">
    <source>
        <dbReference type="ARBA" id="ARBA00004127"/>
    </source>
</evidence>
<dbReference type="PROSITE" id="PS50244">
    <property type="entry name" value="S5A_REDUCTASE"/>
    <property type="match status" value="1"/>
</dbReference>
<evidence type="ECO:0000256" key="4">
    <source>
        <dbReference type="ARBA" id="ARBA00022989"/>
    </source>
</evidence>
<dbReference type="Pfam" id="PF02544">
    <property type="entry name" value="Steroid_dh"/>
    <property type="match status" value="1"/>
</dbReference>
<evidence type="ECO:0000256" key="2">
    <source>
        <dbReference type="ARBA" id="ARBA00004922"/>
    </source>
</evidence>
<dbReference type="GO" id="GO:0012505">
    <property type="term" value="C:endomembrane system"/>
    <property type="evidence" value="ECO:0007669"/>
    <property type="project" value="UniProtKB-SubCell"/>
</dbReference>
<feature type="transmembrane region" description="Helical" evidence="6">
    <location>
        <begin position="167"/>
        <end position="190"/>
    </location>
</feature>
<feature type="domain" description="3-oxo-5-alpha-steroid 4-dehydrogenase C-terminal" evidence="7">
    <location>
        <begin position="229"/>
        <end position="344"/>
    </location>
</feature>
<comment type="pathway">
    <text evidence="2">Protein modification; protein glycosylation.</text>
</comment>
<dbReference type="InterPro" id="IPR001104">
    <property type="entry name" value="3-oxo-5_a-steroid_4-DH_C"/>
</dbReference>
<accession>A0ABD3RM67</accession>
<evidence type="ECO:0000259" key="7">
    <source>
        <dbReference type="Pfam" id="PF02544"/>
    </source>
</evidence>
<comment type="subcellular location">
    <subcellularLocation>
        <location evidence="1">Endomembrane system</location>
        <topology evidence="1">Multi-pass membrane protein</topology>
    </subcellularLocation>
</comment>
<name>A0ABD3RM67_9LAMI</name>
<feature type="transmembrane region" description="Helical" evidence="6">
    <location>
        <begin position="66"/>
        <end position="89"/>
    </location>
</feature>
<dbReference type="Proteomes" id="UP001634393">
    <property type="component" value="Unassembled WGS sequence"/>
</dbReference>
<dbReference type="PANTHER" id="PTHR14624:SF0">
    <property type="entry name" value="POLYPRENOL REDUCTASE"/>
    <property type="match status" value="1"/>
</dbReference>
<dbReference type="PANTHER" id="PTHR14624">
    <property type="entry name" value="DFG10 PROTEIN"/>
    <property type="match status" value="1"/>
</dbReference>